<dbReference type="EMBL" id="NBSK02000001">
    <property type="protein sequence ID" value="KAJ0225400.1"/>
    <property type="molecule type" value="Genomic_DNA"/>
</dbReference>
<dbReference type="GO" id="GO:0004523">
    <property type="term" value="F:RNA-DNA hybrid ribonuclease activity"/>
    <property type="evidence" value="ECO:0007669"/>
    <property type="project" value="InterPro"/>
</dbReference>
<dbReference type="PANTHER" id="PTHR48475">
    <property type="entry name" value="RIBONUCLEASE H"/>
    <property type="match status" value="1"/>
</dbReference>
<gene>
    <name evidence="2" type="ORF">LSAT_V11C100041220</name>
</gene>
<dbReference type="InterPro" id="IPR012337">
    <property type="entry name" value="RNaseH-like_sf"/>
</dbReference>
<protein>
    <recommendedName>
        <fullName evidence="1">RNase H type-1 domain-containing protein</fullName>
    </recommendedName>
</protein>
<dbReference type="Gene3D" id="3.30.70.270">
    <property type="match status" value="1"/>
</dbReference>
<dbReference type="SUPFAM" id="SSF53098">
    <property type="entry name" value="Ribonuclease H-like"/>
    <property type="match status" value="1"/>
</dbReference>
<dbReference type="Pfam" id="PF13456">
    <property type="entry name" value="RVT_3"/>
    <property type="match status" value="1"/>
</dbReference>
<dbReference type="InterPro" id="IPR036397">
    <property type="entry name" value="RNaseH_sf"/>
</dbReference>
<organism evidence="2 3">
    <name type="scientific">Lactuca sativa</name>
    <name type="common">Garden lettuce</name>
    <dbReference type="NCBI Taxonomy" id="4236"/>
    <lineage>
        <taxon>Eukaryota</taxon>
        <taxon>Viridiplantae</taxon>
        <taxon>Streptophyta</taxon>
        <taxon>Embryophyta</taxon>
        <taxon>Tracheophyta</taxon>
        <taxon>Spermatophyta</taxon>
        <taxon>Magnoliopsida</taxon>
        <taxon>eudicotyledons</taxon>
        <taxon>Gunneridae</taxon>
        <taxon>Pentapetalae</taxon>
        <taxon>asterids</taxon>
        <taxon>campanulids</taxon>
        <taxon>Asterales</taxon>
        <taxon>Asteraceae</taxon>
        <taxon>Cichorioideae</taxon>
        <taxon>Cichorieae</taxon>
        <taxon>Lactucinae</taxon>
        <taxon>Lactuca</taxon>
    </lineage>
</organism>
<dbReference type="SUPFAM" id="SSF56672">
    <property type="entry name" value="DNA/RNA polymerases"/>
    <property type="match status" value="1"/>
</dbReference>
<dbReference type="InterPro" id="IPR043128">
    <property type="entry name" value="Rev_trsase/Diguanyl_cyclase"/>
</dbReference>
<dbReference type="Proteomes" id="UP000235145">
    <property type="component" value="Unassembled WGS sequence"/>
</dbReference>
<dbReference type="CDD" id="cd09279">
    <property type="entry name" value="RNase_HI_like"/>
    <property type="match status" value="1"/>
</dbReference>
<accession>A0A9R1XS35</accession>
<comment type="caution">
    <text evidence="2">The sequence shown here is derived from an EMBL/GenBank/DDBJ whole genome shotgun (WGS) entry which is preliminary data.</text>
</comment>
<name>A0A9R1XS35_LACSA</name>
<sequence length="366" mass="41330">MKFNLGKCIFGVEEGQFLGYYVTRQGTQPRPVEVDELMETPPLNTLRDVQGLNGKLTALSRFVSKSDDKAMPLFHTLKGCIEKRKFQWTAAEEAALQKIKEAMDKLSSLASTILDEMLQPYHHVICREVRGTKANILCQLGVARYRAPLSRSRNSMLAIIYAARRLRPRNVELGEHDIDYHPQTSINGQALVDFLLEIPGEGDIAQEGILTTLYTNETSGREGSAVGLILNNPEGEAVTYALIFEFHTSNNEAKYKALLARLRLTKQIGVEVVTRLTDSRLATNQVNGSFETTDRRMERYVKIVWQLTKSFKEFAIKQISRSENRRADTLSKLASTCLDHLPKKVLLEVLKERSVDERQLNTLTAS</sequence>
<keyword evidence="3" id="KW-1185">Reference proteome</keyword>
<feature type="domain" description="RNase H type-1" evidence="1">
    <location>
        <begin position="221"/>
        <end position="333"/>
    </location>
</feature>
<dbReference type="InterPro" id="IPR043502">
    <property type="entry name" value="DNA/RNA_pol_sf"/>
</dbReference>
<dbReference type="InterPro" id="IPR002156">
    <property type="entry name" value="RNaseH_domain"/>
</dbReference>
<dbReference type="GO" id="GO:0003676">
    <property type="term" value="F:nucleic acid binding"/>
    <property type="evidence" value="ECO:0007669"/>
    <property type="project" value="InterPro"/>
</dbReference>
<evidence type="ECO:0000259" key="1">
    <source>
        <dbReference type="Pfam" id="PF13456"/>
    </source>
</evidence>
<dbReference type="PANTHER" id="PTHR48475:SF2">
    <property type="entry name" value="RIBONUCLEASE H"/>
    <property type="match status" value="1"/>
</dbReference>
<proteinExistence type="predicted"/>
<evidence type="ECO:0000313" key="2">
    <source>
        <dbReference type="EMBL" id="KAJ0225400.1"/>
    </source>
</evidence>
<evidence type="ECO:0000313" key="3">
    <source>
        <dbReference type="Proteomes" id="UP000235145"/>
    </source>
</evidence>
<dbReference type="Gene3D" id="3.30.420.10">
    <property type="entry name" value="Ribonuclease H-like superfamily/Ribonuclease H"/>
    <property type="match status" value="1"/>
</dbReference>
<dbReference type="AlphaFoldDB" id="A0A9R1XS35"/>
<reference evidence="2 3" key="1">
    <citation type="journal article" date="2017" name="Nat. Commun.">
        <title>Genome assembly with in vitro proximity ligation data and whole-genome triplication in lettuce.</title>
        <authorList>
            <person name="Reyes-Chin-Wo S."/>
            <person name="Wang Z."/>
            <person name="Yang X."/>
            <person name="Kozik A."/>
            <person name="Arikit S."/>
            <person name="Song C."/>
            <person name="Xia L."/>
            <person name="Froenicke L."/>
            <person name="Lavelle D.O."/>
            <person name="Truco M.J."/>
            <person name="Xia R."/>
            <person name="Zhu S."/>
            <person name="Xu C."/>
            <person name="Xu H."/>
            <person name="Xu X."/>
            <person name="Cox K."/>
            <person name="Korf I."/>
            <person name="Meyers B.C."/>
            <person name="Michelmore R.W."/>
        </authorList>
    </citation>
    <scope>NUCLEOTIDE SEQUENCE [LARGE SCALE GENOMIC DNA]</scope>
    <source>
        <strain evidence="3">cv. Salinas</strain>
        <tissue evidence="2">Seedlings</tissue>
    </source>
</reference>